<proteinExistence type="predicted"/>
<dbReference type="InterPro" id="IPR008523">
    <property type="entry name" value="DUF805"/>
</dbReference>
<dbReference type="PANTHER" id="PTHR34980:SF2">
    <property type="entry name" value="INNER MEMBRANE PROTEIN YHAH-RELATED"/>
    <property type="match status" value="1"/>
</dbReference>
<dbReference type="EMBL" id="CP159362">
    <property type="protein sequence ID" value="XCN69343.1"/>
    <property type="molecule type" value="Genomic_DNA"/>
</dbReference>
<keyword evidence="1" id="KW-0472">Membrane</keyword>
<reference evidence="2" key="2">
    <citation type="submission" date="2024-07" db="EMBL/GenBank/DDBJ databases">
        <title>A complete genome sequence for Pseudomonas syringae CC1417.</title>
        <authorList>
            <person name="Baltrus D.A."/>
        </authorList>
    </citation>
    <scope>NUCLEOTIDE SEQUENCE</scope>
    <source>
        <strain evidence="2">CC1417</strain>
    </source>
</reference>
<evidence type="ECO:0000313" key="2">
    <source>
        <dbReference type="EMBL" id="XCN69343.1"/>
    </source>
</evidence>
<protein>
    <submittedName>
        <fullName evidence="2">DUF805 domain-containing protein</fullName>
    </submittedName>
</protein>
<dbReference type="RefSeq" id="WP_024688117.1">
    <property type="nucleotide sequence ID" value="NZ_CP159362.1"/>
</dbReference>
<feature type="transmembrane region" description="Helical" evidence="1">
    <location>
        <begin position="64"/>
        <end position="85"/>
    </location>
</feature>
<organism evidence="2">
    <name type="scientific">Pseudomonas syringae CC1417</name>
    <dbReference type="NCBI Taxonomy" id="1357272"/>
    <lineage>
        <taxon>Bacteria</taxon>
        <taxon>Pseudomonadati</taxon>
        <taxon>Pseudomonadota</taxon>
        <taxon>Gammaproteobacteria</taxon>
        <taxon>Pseudomonadales</taxon>
        <taxon>Pseudomonadaceae</taxon>
        <taxon>Pseudomonas</taxon>
        <taxon>Pseudomonas syringae</taxon>
    </lineage>
</organism>
<gene>
    <name evidence="2" type="ORF">N011_08695</name>
</gene>
<dbReference type="PANTHER" id="PTHR34980">
    <property type="entry name" value="INNER MEMBRANE PROTEIN-RELATED-RELATED"/>
    <property type="match status" value="1"/>
</dbReference>
<keyword evidence="1" id="KW-1133">Transmembrane helix</keyword>
<dbReference type="Pfam" id="PF05656">
    <property type="entry name" value="DUF805"/>
    <property type="match status" value="1"/>
</dbReference>
<feature type="transmembrane region" description="Helical" evidence="1">
    <location>
        <begin position="91"/>
        <end position="108"/>
    </location>
</feature>
<reference evidence="2" key="1">
    <citation type="journal article" date="2014" name="Genome Announc.">
        <title>Draft Genome Sequences of a Phylogenetically Diverse Suite of Pseudomonas syringae Strains from Multiple Source Populations.</title>
        <authorList>
            <person name="Baltrus D.A."/>
            <person name="Yourstone S."/>
            <person name="Lind A."/>
            <person name="Guilbaud C."/>
            <person name="Sands D.C."/>
            <person name="Jones C.D."/>
            <person name="Morris C.E."/>
            <person name="Dangl J.L."/>
        </authorList>
    </citation>
    <scope>NUCLEOTIDE SEQUENCE</scope>
    <source>
        <strain evidence="2">CC1417</strain>
    </source>
</reference>
<keyword evidence="1" id="KW-0812">Transmembrane</keyword>
<sequence length="147" mass="16416">MAFCHNCAKEMNDKQDTCPHCGASKDIIWTPSAVSSNAPDSKFWYFEVLKKYADFSGRARRREYWMFTLTNILIAAALNVTEHLLEGNGSISTLYAMAVFIPGIAVGVRRLHDTDHSGWWSLVPIAPFIFSCQEGHSGSNRFGPSPK</sequence>
<accession>A0AAU8LMC1</accession>
<evidence type="ECO:0000256" key="1">
    <source>
        <dbReference type="SAM" id="Phobius"/>
    </source>
</evidence>
<dbReference type="GO" id="GO:0005886">
    <property type="term" value="C:plasma membrane"/>
    <property type="evidence" value="ECO:0007669"/>
    <property type="project" value="TreeGrafter"/>
</dbReference>
<name>A0AAU8LMC1_PSESX</name>
<dbReference type="AlphaFoldDB" id="A0AAU8LMC1"/>